<name>A0A921ZWE7_MANSE</name>
<evidence type="ECO:0000256" key="1">
    <source>
        <dbReference type="SAM" id="Phobius"/>
    </source>
</evidence>
<comment type="caution">
    <text evidence="2">The sequence shown here is derived from an EMBL/GenBank/DDBJ whole genome shotgun (WGS) entry which is preliminary data.</text>
</comment>
<evidence type="ECO:0000313" key="2">
    <source>
        <dbReference type="EMBL" id="KAG6464786.1"/>
    </source>
</evidence>
<dbReference type="Proteomes" id="UP000791440">
    <property type="component" value="Unassembled WGS sequence"/>
</dbReference>
<sequence>MHATLSELHYCRTYTDRNNFKPSFEQNLFVQVVCAIVVLNLIGTAYDMMTRDAPEKNKLLTAWSIPANWNRLTYISKESDPRIKALMPMQGARIAGLALIMFGHARAMLFMMYTSSPEELEGVPASRPAPVYISMYPHSYNVAISSSSHDVIRSVLRAHNTSERRDVLHSRMEFCSPVHHA</sequence>
<proteinExistence type="predicted"/>
<reference evidence="2" key="1">
    <citation type="journal article" date="2016" name="Insect Biochem. Mol. Biol.">
        <title>Multifaceted biological insights from a draft genome sequence of the tobacco hornworm moth, Manduca sexta.</title>
        <authorList>
            <person name="Kanost M.R."/>
            <person name="Arrese E.L."/>
            <person name="Cao X."/>
            <person name="Chen Y.R."/>
            <person name="Chellapilla S."/>
            <person name="Goldsmith M.R."/>
            <person name="Grosse-Wilde E."/>
            <person name="Heckel D.G."/>
            <person name="Herndon N."/>
            <person name="Jiang H."/>
            <person name="Papanicolaou A."/>
            <person name="Qu J."/>
            <person name="Soulages J.L."/>
            <person name="Vogel H."/>
            <person name="Walters J."/>
            <person name="Waterhouse R.M."/>
            <person name="Ahn S.J."/>
            <person name="Almeida F.C."/>
            <person name="An C."/>
            <person name="Aqrawi P."/>
            <person name="Bretschneider A."/>
            <person name="Bryant W.B."/>
            <person name="Bucks S."/>
            <person name="Chao H."/>
            <person name="Chevignon G."/>
            <person name="Christen J.M."/>
            <person name="Clarke D.F."/>
            <person name="Dittmer N.T."/>
            <person name="Ferguson L.C.F."/>
            <person name="Garavelou S."/>
            <person name="Gordon K.H.J."/>
            <person name="Gunaratna R.T."/>
            <person name="Han Y."/>
            <person name="Hauser F."/>
            <person name="He Y."/>
            <person name="Heidel-Fischer H."/>
            <person name="Hirsh A."/>
            <person name="Hu Y."/>
            <person name="Jiang H."/>
            <person name="Kalra D."/>
            <person name="Klinner C."/>
            <person name="Konig C."/>
            <person name="Kovar C."/>
            <person name="Kroll A.R."/>
            <person name="Kuwar S.S."/>
            <person name="Lee S.L."/>
            <person name="Lehman R."/>
            <person name="Li K."/>
            <person name="Li Z."/>
            <person name="Liang H."/>
            <person name="Lovelace S."/>
            <person name="Lu Z."/>
            <person name="Mansfield J.H."/>
            <person name="McCulloch K.J."/>
            <person name="Mathew T."/>
            <person name="Morton B."/>
            <person name="Muzny D.M."/>
            <person name="Neunemann D."/>
            <person name="Ongeri F."/>
            <person name="Pauchet Y."/>
            <person name="Pu L.L."/>
            <person name="Pyrousis I."/>
            <person name="Rao X.J."/>
            <person name="Redding A."/>
            <person name="Roesel C."/>
            <person name="Sanchez-Gracia A."/>
            <person name="Schaack S."/>
            <person name="Shukla A."/>
            <person name="Tetreau G."/>
            <person name="Wang Y."/>
            <person name="Xiong G.H."/>
            <person name="Traut W."/>
            <person name="Walsh T.K."/>
            <person name="Worley K.C."/>
            <person name="Wu D."/>
            <person name="Wu W."/>
            <person name="Wu Y.Q."/>
            <person name="Zhang X."/>
            <person name="Zou Z."/>
            <person name="Zucker H."/>
            <person name="Briscoe A.D."/>
            <person name="Burmester T."/>
            <person name="Clem R.J."/>
            <person name="Feyereisen R."/>
            <person name="Grimmelikhuijzen C.J.P."/>
            <person name="Hamodrakas S.J."/>
            <person name="Hansson B.S."/>
            <person name="Huguet E."/>
            <person name="Jermiin L.S."/>
            <person name="Lan Q."/>
            <person name="Lehman H.K."/>
            <person name="Lorenzen M."/>
            <person name="Merzendorfer H."/>
            <person name="Michalopoulos I."/>
            <person name="Morton D.B."/>
            <person name="Muthukrishnan S."/>
            <person name="Oakeshott J.G."/>
            <person name="Palmer W."/>
            <person name="Park Y."/>
            <person name="Passarelli A.L."/>
            <person name="Rozas J."/>
            <person name="Schwartz L.M."/>
            <person name="Smith W."/>
            <person name="Southgate A."/>
            <person name="Vilcinskas A."/>
            <person name="Vogt R."/>
            <person name="Wang P."/>
            <person name="Werren J."/>
            <person name="Yu X.Q."/>
            <person name="Zhou J.J."/>
            <person name="Brown S.J."/>
            <person name="Scherer S.E."/>
            <person name="Richards S."/>
            <person name="Blissard G.W."/>
        </authorList>
    </citation>
    <scope>NUCLEOTIDE SEQUENCE</scope>
</reference>
<dbReference type="AlphaFoldDB" id="A0A921ZWE7"/>
<dbReference type="EMBL" id="JH669251">
    <property type="protein sequence ID" value="KAG6464786.1"/>
    <property type="molecule type" value="Genomic_DNA"/>
</dbReference>
<evidence type="ECO:0000313" key="3">
    <source>
        <dbReference type="Proteomes" id="UP000791440"/>
    </source>
</evidence>
<accession>A0A921ZWE7</accession>
<keyword evidence="1" id="KW-0472">Membrane</keyword>
<organism evidence="2 3">
    <name type="scientific">Manduca sexta</name>
    <name type="common">Tobacco hawkmoth</name>
    <name type="synonym">Tobacco hornworm</name>
    <dbReference type="NCBI Taxonomy" id="7130"/>
    <lineage>
        <taxon>Eukaryota</taxon>
        <taxon>Metazoa</taxon>
        <taxon>Ecdysozoa</taxon>
        <taxon>Arthropoda</taxon>
        <taxon>Hexapoda</taxon>
        <taxon>Insecta</taxon>
        <taxon>Pterygota</taxon>
        <taxon>Neoptera</taxon>
        <taxon>Endopterygota</taxon>
        <taxon>Lepidoptera</taxon>
        <taxon>Glossata</taxon>
        <taxon>Ditrysia</taxon>
        <taxon>Bombycoidea</taxon>
        <taxon>Sphingidae</taxon>
        <taxon>Sphinginae</taxon>
        <taxon>Sphingini</taxon>
        <taxon>Manduca</taxon>
    </lineage>
</organism>
<reference evidence="2" key="2">
    <citation type="submission" date="2020-12" db="EMBL/GenBank/DDBJ databases">
        <authorList>
            <person name="Kanost M."/>
        </authorList>
    </citation>
    <scope>NUCLEOTIDE SEQUENCE</scope>
</reference>
<keyword evidence="1" id="KW-0812">Transmembrane</keyword>
<keyword evidence="3" id="KW-1185">Reference proteome</keyword>
<feature type="transmembrane region" description="Helical" evidence="1">
    <location>
        <begin position="28"/>
        <end position="49"/>
    </location>
</feature>
<protein>
    <submittedName>
        <fullName evidence="2">Uncharacterized protein</fullName>
    </submittedName>
</protein>
<keyword evidence="1" id="KW-1133">Transmembrane helix</keyword>
<gene>
    <name evidence="2" type="ORF">O3G_MSEX014727</name>
</gene>